<keyword evidence="6 7" id="KW-0472">Membrane</keyword>
<keyword evidence="2 7" id="KW-0813">Transport</keyword>
<keyword evidence="10" id="KW-1185">Reference proteome</keyword>
<dbReference type="Pfam" id="PF00528">
    <property type="entry name" value="BPD_transp_1"/>
    <property type="match status" value="1"/>
</dbReference>
<evidence type="ECO:0000256" key="4">
    <source>
        <dbReference type="ARBA" id="ARBA00022692"/>
    </source>
</evidence>
<keyword evidence="4 7" id="KW-0812">Transmembrane</keyword>
<sequence>MKGVNRQKLFKELPLHLMLIPPVILVLIFSYGPMLGIVIAFQDFVPANGWFNSPWIGLDNFTYVLEFPDVKQILWNTFLIAILKIAAGIVCPILLALSLNEIKKTLFKRGFQTIVYLPHFMSWVLLAGILIDILSPSGGIINNILKSLNMQPIYFLGEGTWFRAVLIVSNVWKEVGFDTIVYLAAILSIDRTQYESAVLDGAGYARQLWHITLPGIRGIIVLLMLLNIGSILNAGFDQIFNLYSPQVYESADILDTFVYRIGMEEMQYGVATAVGLFKSIVSFVLITFSYYLAYKVVNYRIF</sequence>
<accession>A0A229P617</accession>
<comment type="subcellular location">
    <subcellularLocation>
        <location evidence="1 7">Cell membrane</location>
        <topology evidence="1 7">Multi-pass membrane protein</topology>
    </subcellularLocation>
</comment>
<feature type="transmembrane region" description="Helical" evidence="7">
    <location>
        <begin position="120"/>
        <end position="141"/>
    </location>
</feature>
<feature type="transmembrane region" description="Helical" evidence="7">
    <location>
        <begin position="268"/>
        <end position="293"/>
    </location>
</feature>
<reference evidence="9 10" key="1">
    <citation type="submission" date="2017-07" db="EMBL/GenBank/DDBJ databases">
        <title>Paenibacillus herberti R33 genome sequencing and assembly.</title>
        <authorList>
            <person name="Su W."/>
        </authorList>
    </citation>
    <scope>NUCLEOTIDE SEQUENCE [LARGE SCALE GENOMIC DNA]</scope>
    <source>
        <strain evidence="9 10">R33</strain>
    </source>
</reference>
<dbReference type="EMBL" id="NMUQ01000001">
    <property type="protein sequence ID" value="OXM17501.1"/>
    <property type="molecule type" value="Genomic_DNA"/>
</dbReference>
<feature type="domain" description="ABC transmembrane type-1" evidence="8">
    <location>
        <begin position="74"/>
        <end position="289"/>
    </location>
</feature>
<evidence type="ECO:0000256" key="1">
    <source>
        <dbReference type="ARBA" id="ARBA00004651"/>
    </source>
</evidence>
<evidence type="ECO:0000313" key="9">
    <source>
        <dbReference type="EMBL" id="OXM17501.1"/>
    </source>
</evidence>
<feature type="transmembrane region" description="Helical" evidence="7">
    <location>
        <begin position="20"/>
        <end position="41"/>
    </location>
</feature>
<evidence type="ECO:0000256" key="7">
    <source>
        <dbReference type="RuleBase" id="RU363032"/>
    </source>
</evidence>
<dbReference type="SUPFAM" id="SSF161098">
    <property type="entry name" value="MetI-like"/>
    <property type="match status" value="1"/>
</dbReference>
<feature type="transmembrane region" description="Helical" evidence="7">
    <location>
        <begin position="208"/>
        <end position="232"/>
    </location>
</feature>
<keyword evidence="5 7" id="KW-1133">Transmembrane helix</keyword>
<dbReference type="Proteomes" id="UP000215145">
    <property type="component" value="Unassembled WGS sequence"/>
</dbReference>
<dbReference type="InterPro" id="IPR035906">
    <property type="entry name" value="MetI-like_sf"/>
</dbReference>
<dbReference type="InterPro" id="IPR050809">
    <property type="entry name" value="UgpAE/MalFG_permease"/>
</dbReference>
<dbReference type="CDD" id="cd06261">
    <property type="entry name" value="TM_PBP2"/>
    <property type="match status" value="1"/>
</dbReference>
<dbReference type="AlphaFoldDB" id="A0A229P617"/>
<gene>
    <name evidence="9" type="ORF">CGZ75_06110</name>
</gene>
<comment type="similarity">
    <text evidence="7">Belongs to the binding-protein-dependent transport system permease family.</text>
</comment>
<dbReference type="PANTHER" id="PTHR43227">
    <property type="entry name" value="BLL4140 PROTEIN"/>
    <property type="match status" value="1"/>
</dbReference>
<evidence type="ECO:0000259" key="8">
    <source>
        <dbReference type="PROSITE" id="PS50928"/>
    </source>
</evidence>
<proteinExistence type="inferred from homology"/>
<dbReference type="Gene3D" id="1.10.3720.10">
    <property type="entry name" value="MetI-like"/>
    <property type="match status" value="1"/>
</dbReference>
<comment type="caution">
    <text evidence="9">The sequence shown here is derived from an EMBL/GenBank/DDBJ whole genome shotgun (WGS) entry which is preliminary data.</text>
</comment>
<dbReference type="InterPro" id="IPR000515">
    <property type="entry name" value="MetI-like"/>
</dbReference>
<evidence type="ECO:0000256" key="2">
    <source>
        <dbReference type="ARBA" id="ARBA00022448"/>
    </source>
</evidence>
<feature type="transmembrane region" description="Helical" evidence="7">
    <location>
        <begin position="161"/>
        <end position="187"/>
    </location>
</feature>
<dbReference type="OrthoDB" id="9785836at2"/>
<organism evidence="9 10">
    <name type="scientific">Paenibacillus herberti</name>
    <dbReference type="NCBI Taxonomy" id="1619309"/>
    <lineage>
        <taxon>Bacteria</taxon>
        <taxon>Bacillati</taxon>
        <taxon>Bacillota</taxon>
        <taxon>Bacilli</taxon>
        <taxon>Bacillales</taxon>
        <taxon>Paenibacillaceae</taxon>
        <taxon>Paenibacillus</taxon>
    </lineage>
</organism>
<evidence type="ECO:0000256" key="3">
    <source>
        <dbReference type="ARBA" id="ARBA00022475"/>
    </source>
</evidence>
<evidence type="ECO:0000256" key="5">
    <source>
        <dbReference type="ARBA" id="ARBA00022989"/>
    </source>
</evidence>
<keyword evidence="3" id="KW-1003">Cell membrane</keyword>
<feature type="transmembrane region" description="Helical" evidence="7">
    <location>
        <begin position="73"/>
        <end position="99"/>
    </location>
</feature>
<dbReference type="GO" id="GO:0055085">
    <property type="term" value="P:transmembrane transport"/>
    <property type="evidence" value="ECO:0007669"/>
    <property type="project" value="InterPro"/>
</dbReference>
<dbReference type="PROSITE" id="PS50928">
    <property type="entry name" value="ABC_TM1"/>
    <property type="match status" value="1"/>
</dbReference>
<name>A0A229P617_9BACL</name>
<dbReference type="GO" id="GO:0005886">
    <property type="term" value="C:plasma membrane"/>
    <property type="evidence" value="ECO:0007669"/>
    <property type="project" value="UniProtKB-SubCell"/>
</dbReference>
<dbReference type="PANTHER" id="PTHR43227:SF11">
    <property type="entry name" value="BLL4140 PROTEIN"/>
    <property type="match status" value="1"/>
</dbReference>
<evidence type="ECO:0000256" key="6">
    <source>
        <dbReference type="ARBA" id="ARBA00023136"/>
    </source>
</evidence>
<evidence type="ECO:0000313" key="10">
    <source>
        <dbReference type="Proteomes" id="UP000215145"/>
    </source>
</evidence>
<protein>
    <submittedName>
        <fullName evidence="9">Protein lplB</fullName>
    </submittedName>
</protein>